<evidence type="ECO:0000313" key="3">
    <source>
        <dbReference type="EMBL" id="KAF9478578.1"/>
    </source>
</evidence>
<dbReference type="AlphaFoldDB" id="A0A9P5YZH4"/>
<dbReference type="PANTHER" id="PTHR42034:SF1">
    <property type="entry name" value="CONDENSATION DOMAIN-CONTAINING PROTEIN"/>
    <property type="match status" value="1"/>
</dbReference>
<dbReference type="OrthoDB" id="2548233at2759"/>
<comment type="caution">
    <text evidence="3">The sequence shown here is derived from an EMBL/GenBank/DDBJ whole genome shotgun (WGS) entry which is preliminary data.</text>
</comment>
<evidence type="ECO:0000313" key="4">
    <source>
        <dbReference type="Proteomes" id="UP000807469"/>
    </source>
</evidence>
<gene>
    <name evidence="3" type="ORF">BDN70DRAFT_808554</name>
</gene>
<keyword evidence="2" id="KW-0808">Transferase</keyword>
<dbReference type="PANTHER" id="PTHR42034">
    <property type="entry name" value="CHROMOSOME 7, WHOLE GENOME SHOTGUN SEQUENCE-RELATED"/>
    <property type="match status" value="1"/>
</dbReference>
<evidence type="ECO:0000256" key="2">
    <source>
        <dbReference type="ARBA" id="ARBA00022679"/>
    </source>
</evidence>
<dbReference type="EMBL" id="MU155231">
    <property type="protein sequence ID" value="KAF9478578.1"/>
    <property type="molecule type" value="Genomic_DNA"/>
</dbReference>
<protein>
    <submittedName>
        <fullName evidence="3">Uncharacterized protein</fullName>
    </submittedName>
</protein>
<evidence type="ECO:0000256" key="1">
    <source>
        <dbReference type="ARBA" id="ARBA00006439"/>
    </source>
</evidence>
<keyword evidence="4" id="KW-1185">Reference proteome</keyword>
<dbReference type="Gene3D" id="3.30.559.30">
    <property type="entry name" value="Nonribosomal peptide synthetase, condensation domain"/>
    <property type="match status" value="1"/>
</dbReference>
<dbReference type="InterPro" id="IPR023213">
    <property type="entry name" value="CAT-like_dom_sf"/>
</dbReference>
<dbReference type="Proteomes" id="UP000807469">
    <property type="component" value="Unassembled WGS sequence"/>
</dbReference>
<sequence>MELVDFERFVWRNDEKVPGRLYREAGGGEVIEDIWKLMKHGEQNLFLGVYASLAPSVSLSQAELLAHTKSAWKSLRWEVPTIASSTAHIWHEGRAPTTFITYDLAKNAEDVNSWVDETVKIFPEYAGKTLDELRYDIGQEPIPANDLDRQTFLYLVPFSAHKFGLLMHTAHTTFDGAGVKILMTKLLGHLAQYATDAAAYKAEQAGVMRWGEEGANLLPIITEVLKKREGRVIDDQGNVIREETAEEYREGKEYFETLGDIMNGFGTGYPSFLPFDPATSKPKTRRVEHKFTAEESTKIQEAGRIKGGLTERLTVNHLVHAACCLLPIYDNPPAPDSDGLIFFFGLMDGRQRLDAPYRTSTGYPGYCLGVSALQIPVSTFHRHPPSDKKALIIDFAKEVKREYAKQAAYPALVAVQVQEGELMLQAPPAPPFIGPQYGGDGKGAVYLRPEYEGKEGETVIDVDDFFVGLNKCDPGPFFRCTEWKGRIMLSVDYNEFAVEEKVMKGWLQQWVDLLLALTV</sequence>
<dbReference type="GO" id="GO:0016407">
    <property type="term" value="F:acetyltransferase activity"/>
    <property type="evidence" value="ECO:0007669"/>
    <property type="project" value="InterPro"/>
</dbReference>
<name>A0A9P5YZH4_9AGAR</name>
<organism evidence="3 4">
    <name type="scientific">Pholiota conissans</name>
    <dbReference type="NCBI Taxonomy" id="109636"/>
    <lineage>
        <taxon>Eukaryota</taxon>
        <taxon>Fungi</taxon>
        <taxon>Dikarya</taxon>
        <taxon>Basidiomycota</taxon>
        <taxon>Agaricomycotina</taxon>
        <taxon>Agaricomycetes</taxon>
        <taxon>Agaricomycetidae</taxon>
        <taxon>Agaricales</taxon>
        <taxon>Agaricineae</taxon>
        <taxon>Strophariaceae</taxon>
        <taxon>Pholiota</taxon>
    </lineage>
</organism>
<comment type="similarity">
    <text evidence="1">Belongs to the trichothecene O-acetyltransferase family.</text>
</comment>
<dbReference type="GO" id="GO:0043386">
    <property type="term" value="P:mycotoxin biosynthetic process"/>
    <property type="evidence" value="ECO:0007669"/>
    <property type="project" value="InterPro"/>
</dbReference>
<dbReference type="InterPro" id="IPR009992">
    <property type="entry name" value="Tri3/Sat12/Sat16/Mac1"/>
</dbReference>
<dbReference type="Gene3D" id="3.30.559.10">
    <property type="entry name" value="Chloramphenicol acetyltransferase-like domain"/>
    <property type="match status" value="1"/>
</dbReference>
<dbReference type="Pfam" id="PF07428">
    <property type="entry name" value="Tri3"/>
    <property type="match status" value="1"/>
</dbReference>
<proteinExistence type="inferred from homology"/>
<reference evidence="3" key="1">
    <citation type="submission" date="2020-11" db="EMBL/GenBank/DDBJ databases">
        <authorList>
            <consortium name="DOE Joint Genome Institute"/>
            <person name="Ahrendt S."/>
            <person name="Riley R."/>
            <person name="Andreopoulos W."/>
            <person name="Labutti K."/>
            <person name="Pangilinan J."/>
            <person name="Ruiz-Duenas F.J."/>
            <person name="Barrasa J.M."/>
            <person name="Sanchez-Garcia M."/>
            <person name="Camarero S."/>
            <person name="Miyauchi S."/>
            <person name="Serrano A."/>
            <person name="Linde D."/>
            <person name="Babiker R."/>
            <person name="Drula E."/>
            <person name="Ayuso-Fernandez I."/>
            <person name="Pacheco R."/>
            <person name="Padilla G."/>
            <person name="Ferreira P."/>
            <person name="Barriuso J."/>
            <person name="Kellner H."/>
            <person name="Castanera R."/>
            <person name="Alfaro M."/>
            <person name="Ramirez L."/>
            <person name="Pisabarro A.G."/>
            <person name="Kuo A."/>
            <person name="Tritt A."/>
            <person name="Lipzen A."/>
            <person name="He G."/>
            <person name="Yan M."/>
            <person name="Ng V."/>
            <person name="Cullen D."/>
            <person name="Martin F."/>
            <person name="Rosso M.-N."/>
            <person name="Henrissat B."/>
            <person name="Hibbett D."/>
            <person name="Martinez A.T."/>
            <person name="Grigoriev I.V."/>
        </authorList>
    </citation>
    <scope>NUCLEOTIDE SEQUENCE</scope>
    <source>
        <strain evidence="3">CIRM-BRFM 674</strain>
    </source>
</reference>
<accession>A0A9P5YZH4</accession>